<evidence type="ECO:0000313" key="1">
    <source>
        <dbReference type="EMBL" id="MBB5707669.1"/>
    </source>
</evidence>
<proteinExistence type="predicted"/>
<evidence type="ECO:0000313" key="2">
    <source>
        <dbReference type="Proteomes" id="UP000537161"/>
    </source>
</evidence>
<gene>
    <name evidence="1" type="ORF">FHR21_003036</name>
</gene>
<dbReference type="Proteomes" id="UP000537161">
    <property type="component" value="Unassembled WGS sequence"/>
</dbReference>
<dbReference type="AlphaFoldDB" id="A0A7W9ERK4"/>
<comment type="caution">
    <text evidence="1">The sequence shown here is derived from an EMBL/GenBank/DDBJ whole genome shotgun (WGS) entry which is preliminary data.</text>
</comment>
<organism evidence="1 2">
    <name type="scientific">Sphingopyxis panaciterrulae</name>
    <dbReference type="NCBI Taxonomy" id="462372"/>
    <lineage>
        <taxon>Bacteria</taxon>
        <taxon>Pseudomonadati</taxon>
        <taxon>Pseudomonadota</taxon>
        <taxon>Alphaproteobacteria</taxon>
        <taxon>Sphingomonadales</taxon>
        <taxon>Sphingomonadaceae</taxon>
        <taxon>Sphingopyxis</taxon>
    </lineage>
</organism>
<sequence>MNQVLGLSFHIDDRFATNPGRIVHRDQLIPLLARDILACRERDLSDALEDKGKTV</sequence>
<keyword evidence="2" id="KW-1185">Reference proteome</keyword>
<dbReference type="RefSeq" id="WP_246427260.1">
    <property type="nucleotide sequence ID" value="NZ_JACIJH010000011.1"/>
</dbReference>
<reference evidence="1 2" key="1">
    <citation type="submission" date="2020-08" db="EMBL/GenBank/DDBJ databases">
        <title>Genomic Encyclopedia of Type Strains, Phase IV (KMG-IV): sequencing the most valuable type-strain genomes for metagenomic binning, comparative biology and taxonomic classification.</title>
        <authorList>
            <person name="Goeker M."/>
        </authorList>
    </citation>
    <scope>NUCLEOTIDE SEQUENCE [LARGE SCALE GENOMIC DNA]</scope>
    <source>
        <strain evidence="1 2">DSM 27163</strain>
    </source>
</reference>
<accession>A0A7W9ERK4</accession>
<protein>
    <submittedName>
        <fullName evidence="1">Uncharacterized protein</fullName>
    </submittedName>
</protein>
<dbReference type="EMBL" id="JACIJH010000011">
    <property type="protein sequence ID" value="MBB5707669.1"/>
    <property type="molecule type" value="Genomic_DNA"/>
</dbReference>
<name>A0A7W9ERK4_9SPHN</name>